<evidence type="ECO:0000256" key="1">
    <source>
        <dbReference type="SAM" id="Phobius"/>
    </source>
</evidence>
<dbReference type="AlphaFoldDB" id="A0A1X2HGI8"/>
<dbReference type="InParanoid" id="A0A1X2HGI8"/>
<dbReference type="Proteomes" id="UP000242180">
    <property type="component" value="Unassembled WGS sequence"/>
</dbReference>
<comment type="caution">
    <text evidence="2">The sequence shown here is derived from an EMBL/GenBank/DDBJ whole genome shotgun (WGS) entry which is preliminary data.</text>
</comment>
<keyword evidence="1" id="KW-0812">Transmembrane</keyword>
<organism evidence="2 3">
    <name type="scientific">Syncephalastrum racemosum</name>
    <name type="common">Filamentous fungus</name>
    <dbReference type="NCBI Taxonomy" id="13706"/>
    <lineage>
        <taxon>Eukaryota</taxon>
        <taxon>Fungi</taxon>
        <taxon>Fungi incertae sedis</taxon>
        <taxon>Mucoromycota</taxon>
        <taxon>Mucoromycotina</taxon>
        <taxon>Mucoromycetes</taxon>
        <taxon>Mucorales</taxon>
        <taxon>Syncephalastraceae</taxon>
        <taxon>Syncephalastrum</taxon>
    </lineage>
</organism>
<sequence length="64" mass="7606">MLLILAHTHFYALFSLPHFLFLYIFIALETPPLPFLLRPPFALTKYYFLFFSILCKIERNVIIG</sequence>
<accession>A0A1X2HGI8</accession>
<gene>
    <name evidence="2" type="ORF">BCR43DRAFT_490733</name>
</gene>
<evidence type="ECO:0000313" key="3">
    <source>
        <dbReference type="Proteomes" id="UP000242180"/>
    </source>
</evidence>
<protein>
    <submittedName>
        <fullName evidence="2">Uncharacterized protein</fullName>
    </submittedName>
</protein>
<reference evidence="2 3" key="1">
    <citation type="submission" date="2016-07" db="EMBL/GenBank/DDBJ databases">
        <title>Pervasive Adenine N6-methylation of Active Genes in Fungi.</title>
        <authorList>
            <consortium name="DOE Joint Genome Institute"/>
            <person name="Mondo S.J."/>
            <person name="Dannebaum R.O."/>
            <person name="Kuo R.C."/>
            <person name="Labutti K."/>
            <person name="Haridas S."/>
            <person name="Kuo A."/>
            <person name="Salamov A."/>
            <person name="Ahrendt S.R."/>
            <person name="Lipzen A."/>
            <person name="Sullivan W."/>
            <person name="Andreopoulos W.B."/>
            <person name="Clum A."/>
            <person name="Lindquist E."/>
            <person name="Daum C."/>
            <person name="Ramamoorthy G.K."/>
            <person name="Gryganskyi A."/>
            <person name="Culley D."/>
            <person name="Magnuson J.K."/>
            <person name="James T.Y."/>
            <person name="O'Malley M.A."/>
            <person name="Stajich J.E."/>
            <person name="Spatafora J.W."/>
            <person name="Visel A."/>
            <person name="Grigoriev I.V."/>
        </authorList>
    </citation>
    <scope>NUCLEOTIDE SEQUENCE [LARGE SCALE GENOMIC DNA]</scope>
    <source>
        <strain evidence="2 3">NRRL 2496</strain>
    </source>
</reference>
<keyword evidence="3" id="KW-1185">Reference proteome</keyword>
<feature type="transmembrane region" description="Helical" evidence="1">
    <location>
        <begin position="9"/>
        <end position="28"/>
    </location>
</feature>
<keyword evidence="1" id="KW-0472">Membrane</keyword>
<dbReference type="EMBL" id="MCGN01000004">
    <property type="protein sequence ID" value="ORY98019.1"/>
    <property type="molecule type" value="Genomic_DNA"/>
</dbReference>
<proteinExistence type="predicted"/>
<evidence type="ECO:0000313" key="2">
    <source>
        <dbReference type="EMBL" id="ORY98019.1"/>
    </source>
</evidence>
<keyword evidence="1" id="KW-1133">Transmembrane helix</keyword>
<name>A0A1X2HGI8_SYNRA</name>